<protein>
    <submittedName>
        <fullName evidence="4">Glycoside hydrolase family 13 protein</fullName>
    </submittedName>
</protein>
<accession>A0A849A492</accession>
<dbReference type="InterPro" id="IPR017853">
    <property type="entry name" value="GH"/>
</dbReference>
<name>A0A849A492_9ACTN</name>
<evidence type="ECO:0000313" key="5">
    <source>
        <dbReference type="Proteomes" id="UP000562984"/>
    </source>
</evidence>
<keyword evidence="2" id="KW-0326">Glycosidase</keyword>
<dbReference type="InterPro" id="IPR006047">
    <property type="entry name" value="GH13_cat_dom"/>
</dbReference>
<evidence type="ECO:0000256" key="2">
    <source>
        <dbReference type="ARBA" id="ARBA00023295"/>
    </source>
</evidence>
<organism evidence="4 5">
    <name type="scientific">Nakamurella aerolata</name>
    <dbReference type="NCBI Taxonomy" id="1656892"/>
    <lineage>
        <taxon>Bacteria</taxon>
        <taxon>Bacillati</taxon>
        <taxon>Actinomycetota</taxon>
        <taxon>Actinomycetes</taxon>
        <taxon>Nakamurellales</taxon>
        <taxon>Nakamurellaceae</taxon>
        <taxon>Nakamurella</taxon>
    </lineage>
</organism>
<feature type="domain" description="Glycosyl hydrolase family 13 catalytic" evidence="3">
    <location>
        <begin position="149"/>
        <end position="541"/>
    </location>
</feature>
<dbReference type="CDD" id="cd11338">
    <property type="entry name" value="AmyAc_CMD"/>
    <property type="match status" value="1"/>
</dbReference>
<dbReference type="PANTHER" id="PTHR10357:SF210">
    <property type="entry name" value="MALTODEXTRIN GLUCOSIDASE"/>
    <property type="match status" value="1"/>
</dbReference>
<dbReference type="PANTHER" id="PTHR10357">
    <property type="entry name" value="ALPHA-AMYLASE FAMILY MEMBER"/>
    <property type="match status" value="1"/>
</dbReference>
<evidence type="ECO:0000259" key="3">
    <source>
        <dbReference type="SMART" id="SM00642"/>
    </source>
</evidence>
<reference evidence="4 5" key="1">
    <citation type="submission" date="2020-05" db="EMBL/GenBank/DDBJ databases">
        <title>Nakamurella sp. DB0629 isolated from air conditioner.</title>
        <authorList>
            <person name="Kim D.H."/>
            <person name="Kim D.-U."/>
        </authorList>
    </citation>
    <scope>NUCLEOTIDE SEQUENCE [LARGE SCALE GENOMIC DNA]</scope>
    <source>
        <strain evidence="4 5">DB0629</strain>
    </source>
</reference>
<dbReference type="GO" id="GO:0005975">
    <property type="term" value="P:carbohydrate metabolic process"/>
    <property type="evidence" value="ECO:0007669"/>
    <property type="project" value="InterPro"/>
</dbReference>
<dbReference type="RefSeq" id="WP_171198543.1">
    <property type="nucleotide sequence ID" value="NZ_JABEND010000002.1"/>
</dbReference>
<dbReference type="Pfam" id="PF00128">
    <property type="entry name" value="Alpha-amylase"/>
    <property type="match status" value="2"/>
</dbReference>
<evidence type="ECO:0000256" key="1">
    <source>
        <dbReference type="ARBA" id="ARBA00022801"/>
    </source>
</evidence>
<dbReference type="CDD" id="cd02857">
    <property type="entry name" value="E_set_CDase_PDE_N"/>
    <property type="match status" value="1"/>
</dbReference>
<keyword evidence="5" id="KW-1185">Reference proteome</keyword>
<dbReference type="GO" id="GO:0004553">
    <property type="term" value="F:hydrolase activity, hydrolyzing O-glycosyl compounds"/>
    <property type="evidence" value="ECO:0007669"/>
    <property type="project" value="InterPro"/>
</dbReference>
<comment type="caution">
    <text evidence="4">The sequence shown here is derived from an EMBL/GenBank/DDBJ whole genome shotgun (WGS) entry which is preliminary data.</text>
</comment>
<dbReference type="Proteomes" id="UP000562984">
    <property type="component" value="Unassembled WGS sequence"/>
</dbReference>
<dbReference type="AlphaFoldDB" id="A0A849A492"/>
<dbReference type="Gene3D" id="3.20.20.80">
    <property type="entry name" value="Glycosidases"/>
    <property type="match status" value="1"/>
</dbReference>
<dbReference type="InterPro" id="IPR004185">
    <property type="entry name" value="Glyco_hydro_13_lg-like_dom"/>
</dbReference>
<dbReference type="SMART" id="SM00642">
    <property type="entry name" value="Aamy"/>
    <property type="match status" value="1"/>
</dbReference>
<dbReference type="SUPFAM" id="SSF51445">
    <property type="entry name" value="(Trans)glycosidases"/>
    <property type="match status" value="1"/>
</dbReference>
<sequence length="626" mass="68011">MSDVPPAAGLPTIGLPAAHHDGSELYVPQGVPVLGSTVPVRVLVSDPSVTGVHLRTVADGEPRWVSGAFTTDGSDAAGQRWWTGELPITGPVTRYRFLLERADAAGQPLEPVWLNQFGLIARDVPDYHDFRISTNDPGPDWALDDVVYQVFPDRFARSAGAPAVAEIAPDWAVPAQWDDPVIGTGPQTPLQFYGGDLDGVREHLDHLRALGVTLLYLTPVFPARSNHRYNASTFAEVDPLLGGDEALAALADAAHRQGIRVIGDITTNHTGDDHPWFRAARAVDASAEARGRYYLSDDGSYISWLGVASLPKLNFGSKALREDLYGSQDSMIGRWLRPPFELDGWRVDVANMTGRHAADDYTLDVARGIRQRIDTDRPESLLMAEHGHDYTADLVGDGWQATMNYAGFTRPVWSWLTGGTDIGGQFLGVPGGIPRRPAEAITGTMRDFDALVPWTVQQRNWNILDSHDTPRFVEIATDPAVAEVGIGLLFTMVGVPMIFAGAEIGMRGVNGEDARRPLPWDRRAEWDIARLSMFTELIALRRSVEALRRGGLRWLLAEGDVIAFLRETPRERILVVAARAAWDGAALPAALGSAAETLYGGTDLLDSYGALAVPAGGPGLGVWRLH</sequence>
<proteinExistence type="predicted"/>
<gene>
    <name evidence="4" type="ORF">HKD39_03915</name>
</gene>
<evidence type="ECO:0000313" key="4">
    <source>
        <dbReference type="EMBL" id="NNG34877.1"/>
    </source>
</evidence>
<keyword evidence="1 4" id="KW-0378">Hydrolase</keyword>
<dbReference type="EMBL" id="JABEND010000002">
    <property type="protein sequence ID" value="NNG34877.1"/>
    <property type="molecule type" value="Genomic_DNA"/>
</dbReference>